<evidence type="ECO:0000256" key="11">
    <source>
        <dbReference type="RuleBase" id="RU361157"/>
    </source>
</evidence>
<evidence type="ECO:0000256" key="1">
    <source>
        <dbReference type="ARBA" id="ARBA00004651"/>
    </source>
</evidence>
<keyword evidence="7" id="KW-0972">Capsule biogenesis/degradation</keyword>
<evidence type="ECO:0000256" key="2">
    <source>
        <dbReference type="ARBA" id="ARBA00007783"/>
    </source>
</evidence>
<dbReference type="Pfam" id="PF01061">
    <property type="entry name" value="ABC2_membrane"/>
    <property type="match status" value="1"/>
</dbReference>
<feature type="transmembrane region" description="Helical" evidence="11">
    <location>
        <begin position="237"/>
        <end position="256"/>
    </location>
</feature>
<name>A0A840CCD7_9RHOB</name>
<keyword evidence="3 11" id="KW-0813">Transport</keyword>
<dbReference type="EMBL" id="JACIEQ010000001">
    <property type="protein sequence ID" value="MBB4021732.1"/>
    <property type="molecule type" value="Genomic_DNA"/>
</dbReference>
<dbReference type="GO" id="GO:0043190">
    <property type="term" value="C:ATP-binding cassette (ABC) transporter complex"/>
    <property type="evidence" value="ECO:0007669"/>
    <property type="project" value="InterPro"/>
</dbReference>
<keyword evidence="6 11" id="KW-0812">Transmembrane</keyword>
<keyword evidence="10 11" id="KW-0472">Membrane</keyword>
<evidence type="ECO:0000256" key="6">
    <source>
        <dbReference type="ARBA" id="ARBA00022692"/>
    </source>
</evidence>
<keyword evidence="4 11" id="KW-1003">Cell membrane</keyword>
<reference evidence="13" key="1">
    <citation type="submission" date="2020-08" db="EMBL/GenBank/DDBJ databases">
        <title>Genomic Encyclopedia of Type Strains, Phase IV (KMG-IV): sequencing the most valuable type-strain genomes for metagenomic binning, comparative biology and taxonomic classification.</title>
        <authorList>
            <person name="Goeker M."/>
        </authorList>
    </citation>
    <scope>NUCLEOTIDE SEQUENCE [LARGE SCALE GENOMIC DNA]</scope>
    <source>
        <strain evidence="13">DSM 105040</strain>
    </source>
</reference>
<dbReference type="RefSeq" id="WP_054540184.1">
    <property type="nucleotide sequence ID" value="NZ_JACIEQ010000001.1"/>
</dbReference>
<keyword evidence="8 11" id="KW-1133">Transmembrane helix</keyword>
<keyword evidence="14" id="KW-1185">Reference proteome</keyword>
<evidence type="ECO:0000256" key="10">
    <source>
        <dbReference type="ARBA" id="ARBA00023136"/>
    </source>
</evidence>
<feature type="domain" description="ABC transmembrane type-2" evidence="12">
    <location>
        <begin position="38"/>
        <end position="259"/>
    </location>
</feature>
<evidence type="ECO:0000313" key="13">
    <source>
        <dbReference type="EMBL" id="MBB4021732.1"/>
    </source>
</evidence>
<dbReference type="AlphaFoldDB" id="A0A840CCD7"/>
<evidence type="ECO:0000256" key="4">
    <source>
        <dbReference type="ARBA" id="ARBA00022475"/>
    </source>
</evidence>
<organism evidence="13 14">
    <name type="scientific">Actibacterium naphthalenivorans</name>
    <dbReference type="NCBI Taxonomy" id="1614693"/>
    <lineage>
        <taxon>Bacteria</taxon>
        <taxon>Pseudomonadati</taxon>
        <taxon>Pseudomonadota</taxon>
        <taxon>Alphaproteobacteria</taxon>
        <taxon>Rhodobacterales</taxon>
        <taxon>Roseobacteraceae</taxon>
        <taxon>Actibacterium</taxon>
    </lineage>
</organism>
<evidence type="ECO:0000256" key="8">
    <source>
        <dbReference type="ARBA" id="ARBA00022989"/>
    </source>
</evidence>
<dbReference type="GO" id="GO:0015920">
    <property type="term" value="P:lipopolysaccharide transport"/>
    <property type="evidence" value="ECO:0007669"/>
    <property type="project" value="TreeGrafter"/>
</dbReference>
<dbReference type="PROSITE" id="PS51012">
    <property type="entry name" value="ABC_TM2"/>
    <property type="match status" value="1"/>
</dbReference>
<evidence type="ECO:0000259" key="12">
    <source>
        <dbReference type="PROSITE" id="PS51012"/>
    </source>
</evidence>
<accession>A0A840CCD7</accession>
<dbReference type="PANTHER" id="PTHR30413:SF10">
    <property type="entry name" value="CAPSULE POLYSACCHARIDE EXPORT INNER-MEMBRANE PROTEIN CTRC"/>
    <property type="match status" value="1"/>
</dbReference>
<sequence length="266" mass="29634">MTSYLAPDAMRARRFKTARTVLALMLREMSTTYGRSPGGYLWAVLEPVGAIAVLSFGFSLLVRNPALGTSFILFFATGFLPFGMYNVLANTIARSLRFSRALLAYPGVTPVDAILARFFLNALTQMMVFYLVIAGILILFDTRTILDFPPILLSLLMSALLGLAVGTMNCVLLGLFPIWEQIWSIVNRPLFLASGILFLLEDLPPLAQSILWFNPLVHITGIMRTGFYSTYDAAYASPVYVFALSAVLMFFGLLLLRRYDRIILNQ</sequence>
<evidence type="ECO:0000256" key="5">
    <source>
        <dbReference type="ARBA" id="ARBA00022597"/>
    </source>
</evidence>
<evidence type="ECO:0000256" key="3">
    <source>
        <dbReference type="ARBA" id="ARBA00022448"/>
    </source>
</evidence>
<keyword evidence="5" id="KW-0762">Sugar transport</keyword>
<dbReference type="GO" id="GO:0015774">
    <property type="term" value="P:polysaccharide transport"/>
    <property type="evidence" value="ECO:0007669"/>
    <property type="project" value="UniProtKB-KW"/>
</dbReference>
<dbReference type="InterPro" id="IPR047817">
    <property type="entry name" value="ABC2_TM_bact-type"/>
</dbReference>
<gene>
    <name evidence="13" type="ORF">GGR17_001523</name>
</gene>
<feature type="transmembrane region" description="Helical" evidence="11">
    <location>
        <begin position="113"/>
        <end position="140"/>
    </location>
</feature>
<dbReference type="GO" id="GO:0140359">
    <property type="term" value="F:ABC-type transporter activity"/>
    <property type="evidence" value="ECO:0007669"/>
    <property type="project" value="InterPro"/>
</dbReference>
<evidence type="ECO:0000256" key="9">
    <source>
        <dbReference type="ARBA" id="ARBA00023047"/>
    </source>
</evidence>
<dbReference type="InterPro" id="IPR000412">
    <property type="entry name" value="ABC_2_transport"/>
</dbReference>
<proteinExistence type="inferred from homology"/>
<evidence type="ECO:0000313" key="14">
    <source>
        <dbReference type="Proteomes" id="UP000585681"/>
    </source>
</evidence>
<feature type="transmembrane region" description="Helical" evidence="11">
    <location>
        <begin position="39"/>
        <end position="62"/>
    </location>
</feature>
<keyword evidence="9" id="KW-0625">Polysaccharide transport</keyword>
<evidence type="ECO:0000256" key="7">
    <source>
        <dbReference type="ARBA" id="ARBA00022903"/>
    </source>
</evidence>
<feature type="transmembrane region" description="Helical" evidence="11">
    <location>
        <begin position="152"/>
        <end position="176"/>
    </location>
</feature>
<comment type="caution">
    <text evidence="13">The sequence shown here is derived from an EMBL/GenBank/DDBJ whole genome shotgun (WGS) entry which is preliminary data.</text>
</comment>
<feature type="transmembrane region" description="Helical" evidence="11">
    <location>
        <begin position="71"/>
        <end position="93"/>
    </location>
</feature>
<dbReference type="PANTHER" id="PTHR30413">
    <property type="entry name" value="INNER MEMBRANE TRANSPORT PERMEASE"/>
    <property type="match status" value="1"/>
</dbReference>
<dbReference type="PRINTS" id="PR00164">
    <property type="entry name" value="ABC2TRNSPORT"/>
</dbReference>
<protein>
    <recommendedName>
        <fullName evidence="11">Transport permease protein</fullName>
    </recommendedName>
</protein>
<comment type="subcellular location">
    <subcellularLocation>
        <location evidence="11">Cell inner membrane</location>
        <topology evidence="11">Multi-pass membrane protein</topology>
    </subcellularLocation>
    <subcellularLocation>
        <location evidence="1">Cell membrane</location>
        <topology evidence="1">Multi-pass membrane protein</topology>
    </subcellularLocation>
</comment>
<dbReference type="InterPro" id="IPR013525">
    <property type="entry name" value="ABC2_TM"/>
</dbReference>
<dbReference type="Proteomes" id="UP000585681">
    <property type="component" value="Unassembled WGS sequence"/>
</dbReference>
<comment type="caution">
    <text evidence="11">Lacks conserved residue(s) required for the propagation of feature annotation.</text>
</comment>
<comment type="similarity">
    <text evidence="2 11">Belongs to the ABC-2 integral membrane protein family.</text>
</comment>